<keyword evidence="12 18" id="KW-0548">Nucleotidyltransferase</keyword>
<evidence type="ECO:0000256" key="8">
    <source>
        <dbReference type="ARBA" id="ARBA00022475"/>
    </source>
</evidence>
<feature type="transmembrane region" description="Helical" evidence="19">
    <location>
        <begin position="6"/>
        <end position="38"/>
    </location>
</feature>
<evidence type="ECO:0000256" key="11">
    <source>
        <dbReference type="ARBA" id="ARBA00022692"/>
    </source>
</evidence>
<dbReference type="RefSeq" id="WP_377346538.1">
    <property type="nucleotide sequence ID" value="NZ_JBHLTP010000005.1"/>
</dbReference>
<comment type="pathway">
    <text evidence="3 18">Phospholipid metabolism; CDP-diacylglycerol biosynthesis; CDP-diacylglycerol from sn-glycerol 3-phosphate: step 3/3.</text>
</comment>
<dbReference type="EMBL" id="JBHLTP010000005">
    <property type="protein sequence ID" value="MFC0523571.1"/>
    <property type="molecule type" value="Genomic_DNA"/>
</dbReference>
<feature type="transmembrane region" description="Helical" evidence="19">
    <location>
        <begin position="76"/>
        <end position="94"/>
    </location>
</feature>
<dbReference type="GO" id="GO:0016779">
    <property type="term" value="F:nucleotidyltransferase activity"/>
    <property type="evidence" value="ECO:0007669"/>
    <property type="project" value="UniProtKB-KW"/>
</dbReference>
<keyword evidence="8" id="KW-1003">Cell membrane</keyword>
<keyword evidence="9" id="KW-0444">Lipid biosynthesis</keyword>
<dbReference type="PANTHER" id="PTHR46382:SF1">
    <property type="entry name" value="PHOSPHATIDATE CYTIDYLYLTRANSFERASE"/>
    <property type="match status" value="1"/>
</dbReference>
<comment type="similarity">
    <text evidence="5 18">Belongs to the CDS family.</text>
</comment>
<feature type="transmembrane region" description="Helical" evidence="19">
    <location>
        <begin position="50"/>
        <end position="70"/>
    </location>
</feature>
<keyword evidence="16" id="KW-0594">Phospholipid biosynthesis</keyword>
<comment type="catalytic activity">
    <reaction evidence="1 18">
        <text>a 1,2-diacyl-sn-glycero-3-phosphate + CTP + H(+) = a CDP-1,2-diacyl-sn-glycerol + diphosphate</text>
        <dbReference type="Rhea" id="RHEA:16229"/>
        <dbReference type="ChEBI" id="CHEBI:15378"/>
        <dbReference type="ChEBI" id="CHEBI:33019"/>
        <dbReference type="ChEBI" id="CHEBI:37563"/>
        <dbReference type="ChEBI" id="CHEBI:58332"/>
        <dbReference type="ChEBI" id="CHEBI:58608"/>
        <dbReference type="EC" id="2.7.7.41"/>
    </reaction>
</comment>
<evidence type="ECO:0000256" key="18">
    <source>
        <dbReference type="RuleBase" id="RU003938"/>
    </source>
</evidence>
<evidence type="ECO:0000256" key="10">
    <source>
        <dbReference type="ARBA" id="ARBA00022679"/>
    </source>
</evidence>
<organism evidence="20 21">
    <name type="scientific">Pontibacillus salicampi</name>
    <dbReference type="NCBI Taxonomy" id="1449801"/>
    <lineage>
        <taxon>Bacteria</taxon>
        <taxon>Bacillati</taxon>
        <taxon>Bacillota</taxon>
        <taxon>Bacilli</taxon>
        <taxon>Bacillales</taxon>
        <taxon>Bacillaceae</taxon>
        <taxon>Pontibacillus</taxon>
    </lineage>
</organism>
<keyword evidence="21" id="KW-1185">Reference proteome</keyword>
<dbReference type="PROSITE" id="PS01315">
    <property type="entry name" value="CDS"/>
    <property type="match status" value="1"/>
</dbReference>
<evidence type="ECO:0000256" key="7">
    <source>
        <dbReference type="ARBA" id="ARBA00019373"/>
    </source>
</evidence>
<evidence type="ECO:0000256" key="1">
    <source>
        <dbReference type="ARBA" id="ARBA00001698"/>
    </source>
</evidence>
<comment type="subcellular location">
    <subcellularLocation>
        <location evidence="2">Cell membrane</location>
        <topology evidence="2">Multi-pass membrane protein</topology>
    </subcellularLocation>
</comment>
<evidence type="ECO:0000256" key="4">
    <source>
        <dbReference type="ARBA" id="ARBA00005189"/>
    </source>
</evidence>
<dbReference type="InterPro" id="IPR000374">
    <property type="entry name" value="PC_trans"/>
</dbReference>
<proteinExistence type="inferred from homology"/>
<gene>
    <name evidence="20" type="ORF">ACFFGV_08230</name>
</gene>
<evidence type="ECO:0000256" key="6">
    <source>
        <dbReference type="ARBA" id="ARBA00012487"/>
    </source>
</evidence>
<dbReference type="Pfam" id="PF01148">
    <property type="entry name" value="CTP_transf_1"/>
    <property type="match status" value="1"/>
</dbReference>
<feature type="transmembrane region" description="Helical" evidence="19">
    <location>
        <begin position="131"/>
        <end position="149"/>
    </location>
</feature>
<evidence type="ECO:0000256" key="3">
    <source>
        <dbReference type="ARBA" id="ARBA00005119"/>
    </source>
</evidence>
<evidence type="ECO:0000256" key="13">
    <source>
        <dbReference type="ARBA" id="ARBA00022989"/>
    </source>
</evidence>
<sequence>MKQRIIFGILMAVLFLIPFYVGGYFFTFFTLALALMVFYEYSTIIKIRLFGTKFFVGIFGIILMFSPLLFDWNSQLQIRVLLALVVFFITTTVFNRGFSIEKAGTVLIGVLYIGFGFESMAEARLDRGAEWTFVVLLTIWATDSGAYFIGKQFGKNKLAQAISPNKTIEGALGGIITALVIGFSLQAALGAYQSYMNTLIITLVVSVAGQVGDLVESGLKRHYGVKDSGRIFPGHGGVFDRLDSWIFVFIGLKLIGVI</sequence>
<dbReference type="EC" id="2.7.7.41" evidence="6 18"/>
<evidence type="ECO:0000256" key="12">
    <source>
        <dbReference type="ARBA" id="ARBA00022695"/>
    </source>
</evidence>
<keyword evidence="15 19" id="KW-0472">Membrane</keyword>
<comment type="pathway">
    <text evidence="4">Lipid metabolism.</text>
</comment>
<name>A0ABV6LMD5_9BACI</name>
<evidence type="ECO:0000256" key="2">
    <source>
        <dbReference type="ARBA" id="ARBA00004651"/>
    </source>
</evidence>
<feature type="transmembrane region" description="Helical" evidence="19">
    <location>
        <begin position="170"/>
        <end position="189"/>
    </location>
</feature>
<comment type="caution">
    <text evidence="20">The sequence shown here is derived from an EMBL/GenBank/DDBJ whole genome shotgun (WGS) entry which is preliminary data.</text>
</comment>
<evidence type="ECO:0000313" key="21">
    <source>
        <dbReference type="Proteomes" id="UP001589836"/>
    </source>
</evidence>
<evidence type="ECO:0000256" key="16">
    <source>
        <dbReference type="ARBA" id="ARBA00023209"/>
    </source>
</evidence>
<keyword evidence="10 18" id="KW-0808">Transferase</keyword>
<keyword evidence="17" id="KW-1208">Phospholipid metabolism</keyword>
<evidence type="ECO:0000256" key="15">
    <source>
        <dbReference type="ARBA" id="ARBA00023136"/>
    </source>
</evidence>
<keyword evidence="13 19" id="KW-1133">Transmembrane helix</keyword>
<feature type="transmembrane region" description="Helical" evidence="19">
    <location>
        <begin position="106"/>
        <end position="125"/>
    </location>
</feature>
<protein>
    <recommendedName>
        <fullName evidence="7 18">Phosphatidate cytidylyltransferase</fullName>
        <ecNumber evidence="6 18">2.7.7.41</ecNumber>
    </recommendedName>
</protein>
<accession>A0ABV6LMD5</accession>
<evidence type="ECO:0000313" key="20">
    <source>
        <dbReference type="EMBL" id="MFC0523571.1"/>
    </source>
</evidence>
<keyword evidence="14" id="KW-0443">Lipid metabolism</keyword>
<evidence type="ECO:0000256" key="9">
    <source>
        <dbReference type="ARBA" id="ARBA00022516"/>
    </source>
</evidence>
<dbReference type="PANTHER" id="PTHR46382">
    <property type="entry name" value="PHOSPHATIDATE CYTIDYLYLTRANSFERASE"/>
    <property type="match status" value="1"/>
</dbReference>
<evidence type="ECO:0000256" key="14">
    <source>
        <dbReference type="ARBA" id="ARBA00023098"/>
    </source>
</evidence>
<keyword evidence="11 18" id="KW-0812">Transmembrane</keyword>
<evidence type="ECO:0000256" key="19">
    <source>
        <dbReference type="SAM" id="Phobius"/>
    </source>
</evidence>
<reference evidence="20 21" key="1">
    <citation type="submission" date="2024-09" db="EMBL/GenBank/DDBJ databases">
        <authorList>
            <person name="Sun Q."/>
            <person name="Mori K."/>
        </authorList>
    </citation>
    <scope>NUCLEOTIDE SEQUENCE [LARGE SCALE GENOMIC DNA]</scope>
    <source>
        <strain evidence="20 21">NCAIM B.02529</strain>
    </source>
</reference>
<evidence type="ECO:0000256" key="17">
    <source>
        <dbReference type="ARBA" id="ARBA00023264"/>
    </source>
</evidence>
<dbReference type="Proteomes" id="UP001589836">
    <property type="component" value="Unassembled WGS sequence"/>
</dbReference>
<evidence type="ECO:0000256" key="5">
    <source>
        <dbReference type="ARBA" id="ARBA00010185"/>
    </source>
</evidence>